<keyword evidence="8" id="KW-0804">Transcription</keyword>
<dbReference type="GO" id="GO:0006357">
    <property type="term" value="P:regulation of transcription by RNA polymerase II"/>
    <property type="evidence" value="ECO:0007669"/>
    <property type="project" value="TreeGrafter"/>
</dbReference>
<gene>
    <name evidence="13" type="ORF">RF55_7509</name>
</gene>
<dbReference type="PROSITE" id="PS50157">
    <property type="entry name" value="ZINC_FINGER_C2H2_2"/>
    <property type="match status" value="1"/>
</dbReference>
<dbReference type="GO" id="GO:0008270">
    <property type="term" value="F:zinc ion binding"/>
    <property type="evidence" value="ECO:0007669"/>
    <property type="project" value="UniProtKB-KW"/>
</dbReference>
<keyword evidence="9" id="KW-0539">Nucleus</keyword>
<dbReference type="EMBL" id="LBMM01004373">
    <property type="protein sequence ID" value="KMQ92491.1"/>
    <property type="molecule type" value="Genomic_DNA"/>
</dbReference>
<evidence type="ECO:0000256" key="3">
    <source>
        <dbReference type="ARBA" id="ARBA00022737"/>
    </source>
</evidence>
<name>A0A0J7KQD1_LASNI</name>
<dbReference type="OrthoDB" id="6077919at2759"/>
<dbReference type="InterPro" id="IPR036236">
    <property type="entry name" value="Znf_C2H2_sf"/>
</dbReference>
<dbReference type="InterPro" id="IPR013087">
    <property type="entry name" value="Znf_C2H2_type"/>
</dbReference>
<evidence type="ECO:0000313" key="14">
    <source>
        <dbReference type="Proteomes" id="UP000036403"/>
    </source>
</evidence>
<keyword evidence="2" id="KW-0479">Metal-binding</keyword>
<feature type="compositionally biased region" description="Polar residues" evidence="11">
    <location>
        <begin position="267"/>
        <end position="280"/>
    </location>
</feature>
<evidence type="ECO:0000313" key="13">
    <source>
        <dbReference type="EMBL" id="KMQ92491.1"/>
    </source>
</evidence>
<evidence type="ECO:0000256" key="7">
    <source>
        <dbReference type="ARBA" id="ARBA00023125"/>
    </source>
</evidence>
<accession>A0A0J7KQD1</accession>
<evidence type="ECO:0000256" key="4">
    <source>
        <dbReference type="ARBA" id="ARBA00022771"/>
    </source>
</evidence>
<dbReference type="PANTHER" id="PTHR24404">
    <property type="entry name" value="ZINC FINGER PROTEIN"/>
    <property type="match status" value="1"/>
</dbReference>
<dbReference type="Gene3D" id="3.30.160.60">
    <property type="entry name" value="Classic Zinc Finger"/>
    <property type="match status" value="2"/>
</dbReference>
<evidence type="ECO:0000256" key="5">
    <source>
        <dbReference type="ARBA" id="ARBA00022833"/>
    </source>
</evidence>
<evidence type="ECO:0000256" key="9">
    <source>
        <dbReference type="ARBA" id="ARBA00023242"/>
    </source>
</evidence>
<dbReference type="GO" id="GO:0000978">
    <property type="term" value="F:RNA polymerase II cis-regulatory region sequence-specific DNA binding"/>
    <property type="evidence" value="ECO:0007669"/>
    <property type="project" value="TreeGrafter"/>
</dbReference>
<keyword evidence="7" id="KW-0238">DNA-binding</keyword>
<keyword evidence="6" id="KW-0805">Transcription regulation</keyword>
<dbReference type="AlphaFoldDB" id="A0A0J7KQD1"/>
<proteinExistence type="predicted"/>
<dbReference type="GO" id="GO:0005634">
    <property type="term" value="C:nucleus"/>
    <property type="evidence" value="ECO:0007669"/>
    <property type="project" value="UniProtKB-SubCell"/>
</dbReference>
<dbReference type="Pfam" id="PF00096">
    <property type="entry name" value="zf-C2H2"/>
    <property type="match status" value="1"/>
</dbReference>
<evidence type="ECO:0000256" key="2">
    <source>
        <dbReference type="ARBA" id="ARBA00022723"/>
    </source>
</evidence>
<dbReference type="STRING" id="67767.A0A0J7KQD1"/>
<evidence type="ECO:0000256" key="10">
    <source>
        <dbReference type="PROSITE-ProRule" id="PRU00042"/>
    </source>
</evidence>
<dbReference type="SMART" id="SM00355">
    <property type="entry name" value="ZnF_C2H2"/>
    <property type="match status" value="4"/>
</dbReference>
<feature type="domain" description="C2H2-type" evidence="12">
    <location>
        <begin position="163"/>
        <end position="190"/>
    </location>
</feature>
<feature type="region of interest" description="Disordered" evidence="11">
    <location>
        <begin position="1"/>
        <end position="24"/>
    </location>
</feature>
<keyword evidence="14" id="KW-1185">Reference proteome</keyword>
<dbReference type="InterPro" id="IPR050589">
    <property type="entry name" value="Ikaros_C2H2-ZF"/>
</dbReference>
<comment type="caution">
    <text evidence="13">The sequence shown here is derived from an EMBL/GenBank/DDBJ whole genome shotgun (WGS) entry which is preliminary data.</text>
</comment>
<dbReference type="PANTHER" id="PTHR24404:SF114">
    <property type="entry name" value="KLUMPFUSS, ISOFORM B-RELATED"/>
    <property type="match status" value="1"/>
</dbReference>
<keyword evidence="5" id="KW-0862">Zinc</keyword>
<organism evidence="13 14">
    <name type="scientific">Lasius niger</name>
    <name type="common">Black garden ant</name>
    <dbReference type="NCBI Taxonomy" id="67767"/>
    <lineage>
        <taxon>Eukaryota</taxon>
        <taxon>Metazoa</taxon>
        <taxon>Ecdysozoa</taxon>
        <taxon>Arthropoda</taxon>
        <taxon>Hexapoda</taxon>
        <taxon>Insecta</taxon>
        <taxon>Pterygota</taxon>
        <taxon>Neoptera</taxon>
        <taxon>Endopterygota</taxon>
        <taxon>Hymenoptera</taxon>
        <taxon>Apocrita</taxon>
        <taxon>Aculeata</taxon>
        <taxon>Formicoidea</taxon>
        <taxon>Formicidae</taxon>
        <taxon>Formicinae</taxon>
        <taxon>Lasius</taxon>
        <taxon>Lasius</taxon>
    </lineage>
</organism>
<dbReference type="PROSITE" id="PS00028">
    <property type="entry name" value="ZINC_FINGER_C2H2_1"/>
    <property type="match status" value="2"/>
</dbReference>
<evidence type="ECO:0000256" key="11">
    <source>
        <dbReference type="SAM" id="MobiDB-lite"/>
    </source>
</evidence>
<reference evidence="13 14" key="1">
    <citation type="submission" date="2015-04" db="EMBL/GenBank/DDBJ databases">
        <title>Lasius niger genome sequencing.</title>
        <authorList>
            <person name="Konorov E.A."/>
            <person name="Nikitin M.A."/>
            <person name="Kirill M.V."/>
            <person name="Chang P."/>
        </authorList>
    </citation>
    <scope>NUCLEOTIDE SEQUENCE [LARGE SCALE GENOMIC DNA]</scope>
    <source>
        <tissue evidence="13">Whole</tissue>
    </source>
</reference>
<dbReference type="SUPFAM" id="SSF57667">
    <property type="entry name" value="beta-beta-alpha zinc fingers"/>
    <property type="match status" value="1"/>
</dbReference>
<protein>
    <submittedName>
        <fullName evidence="13">Putative zinc finger protein 112</fullName>
    </submittedName>
</protein>
<evidence type="ECO:0000256" key="1">
    <source>
        <dbReference type="ARBA" id="ARBA00004123"/>
    </source>
</evidence>
<keyword evidence="3" id="KW-0677">Repeat</keyword>
<evidence type="ECO:0000256" key="8">
    <source>
        <dbReference type="ARBA" id="ARBA00023163"/>
    </source>
</evidence>
<dbReference type="GO" id="GO:0003700">
    <property type="term" value="F:DNA-binding transcription factor activity"/>
    <property type="evidence" value="ECO:0007669"/>
    <property type="project" value="TreeGrafter"/>
</dbReference>
<feature type="region of interest" description="Disordered" evidence="11">
    <location>
        <begin position="264"/>
        <end position="284"/>
    </location>
</feature>
<keyword evidence="4 10" id="KW-0863">Zinc-finger</keyword>
<dbReference type="FunFam" id="3.30.160.60:FF:000322">
    <property type="entry name" value="GDNF-inducible zinc finger protein 1"/>
    <property type="match status" value="1"/>
</dbReference>
<comment type="subcellular location">
    <subcellularLocation>
        <location evidence="1">Nucleus</location>
    </subcellularLocation>
</comment>
<dbReference type="PaxDb" id="67767-A0A0J7KQD1"/>
<dbReference type="Proteomes" id="UP000036403">
    <property type="component" value="Unassembled WGS sequence"/>
</dbReference>
<evidence type="ECO:0000259" key="12">
    <source>
        <dbReference type="PROSITE" id="PS50157"/>
    </source>
</evidence>
<evidence type="ECO:0000256" key="6">
    <source>
        <dbReference type="ARBA" id="ARBA00023015"/>
    </source>
</evidence>
<sequence>MGEDHQLTDIGSDEAGKENLTDLTNPDLMTEHVDQHIESSEVEHSVKIPKSLSLEYMRNKKMIELTERNVKCSYQSCPYKFASEEIMQQHILCHTESETMTKFKCSVCRDIKFTKWRQCSLHLWKKHQIDIGLFTCKICEAYKSATMVKLLTHMRVHSDTRDYKCPDCGKCFKQASQLRNHRVMHLDRKTLEVTRWYTSKKCDMCDSENVEVFPGNIAAAQLVYSCLGAFSKDGDTLEANLMSSSTSADGTSQTITIQIPSKHLEGSLSTRESLNKTDSTIEQEDDETMHCFLKIPREEEESIDTGGITIPAEPEERSVRSIDIEGTSMTNSDIEETNVTTIDIDA</sequence>